<name>J9GDH0_9ZZZZ</name>
<evidence type="ECO:0000313" key="1">
    <source>
        <dbReference type="EMBL" id="EJW97424.1"/>
    </source>
</evidence>
<dbReference type="EMBL" id="AMCI01004767">
    <property type="protein sequence ID" value="EJW97424.1"/>
    <property type="molecule type" value="Genomic_DNA"/>
</dbReference>
<sequence length="66" mass="7698">MAKHKPTYDYTLIYAFSIDDGKHDHMLKVGKATINYFKDWHALEPDGELLRMRQSKNRSGNGYGCY</sequence>
<protein>
    <submittedName>
        <fullName evidence="1">Uncharacterized protein</fullName>
    </submittedName>
</protein>
<comment type="caution">
    <text evidence="1">The sequence shown here is derived from an EMBL/GenBank/DDBJ whole genome shotgun (WGS) entry which is preliminary data.</text>
</comment>
<dbReference type="AlphaFoldDB" id="J9GDH0"/>
<accession>J9GDH0</accession>
<organism evidence="1">
    <name type="scientific">gut metagenome</name>
    <dbReference type="NCBI Taxonomy" id="749906"/>
    <lineage>
        <taxon>unclassified sequences</taxon>
        <taxon>metagenomes</taxon>
        <taxon>organismal metagenomes</taxon>
    </lineage>
</organism>
<gene>
    <name evidence="1" type="ORF">EVA_14467</name>
</gene>
<reference evidence="1" key="1">
    <citation type="journal article" date="2012" name="PLoS ONE">
        <title>Gene sets for utilization of primary and secondary nutrition supplies in the distal gut of endangered iberian lynx.</title>
        <authorList>
            <person name="Alcaide M."/>
            <person name="Messina E."/>
            <person name="Richter M."/>
            <person name="Bargiela R."/>
            <person name="Peplies J."/>
            <person name="Huws S.A."/>
            <person name="Newbold C.J."/>
            <person name="Golyshin P.N."/>
            <person name="Simon M.A."/>
            <person name="Lopez G."/>
            <person name="Yakimov M.M."/>
            <person name="Ferrer M."/>
        </authorList>
    </citation>
    <scope>NUCLEOTIDE SEQUENCE</scope>
</reference>
<proteinExistence type="predicted"/>